<evidence type="ECO:0000313" key="2">
    <source>
        <dbReference type="Proteomes" id="UP000199051"/>
    </source>
</evidence>
<accession>A0A1H9XRD5</accession>
<dbReference type="CDD" id="cd07812">
    <property type="entry name" value="SRPBCC"/>
    <property type="match status" value="1"/>
</dbReference>
<sequence>MAQVRVEVPTTAARVWDVIADGWTYATWVVGASHIRSVDPGWPEPGTRIHHSVGLWPLVIQDVTEVVAVDPGRSIDLEARVWPAGTAHVRLELLEQGDSTTVTMTEHPRRGPLALTPRVLVNAVLVPRNRETLSRLSDLAAKP</sequence>
<proteinExistence type="predicted"/>
<dbReference type="STRING" id="155974.SAMN04487818_12131"/>
<name>A0A1H9XRD5_9PSEU</name>
<gene>
    <name evidence="1" type="ORF">SAMN04487818_12131</name>
</gene>
<dbReference type="InterPro" id="IPR023393">
    <property type="entry name" value="START-like_dom_sf"/>
</dbReference>
<protein>
    <submittedName>
        <fullName evidence="1">Polyketide cyclase / dehydrase and lipid transport</fullName>
    </submittedName>
</protein>
<dbReference type="SUPFAM" id="SSF55961">
    <property type="entry name" value="Bet v1-like"/>
    <property type="match status" value="1"/>
</dbReference>
<dbReference type="RefSeq" id="WP_092786974.1">
    <property type="nucleotide sequence ID" value="NZ_FOGI01000021.1"/>
</dbReference>
<reference evidence="2" key="1">
    <citation type="submission" date="2016-10" db="EMBL/GenBank/DDBJ databases">
        <authorList>
            <person name="Varghese N."/>
            <person name="Submissions S."/>
        </authorList>
    </citation>
    <scope>NUCLEOTIDE SEQUENCE [LARGE SCALE GENOMIC DNA]</scope>
    <source>
        <strain evidence="2">DSM 44260</strain>
    </source>
</reference>
<dbReference type="Pfam" id="PF10604">
    <property type="entry name" value="Polyketide_cyc2"/>
    <property type="match status" value="1"/>
</dbReference>
<organism evidence="1 2">
    <name type="scientific">Actinokineospora terrae</name>
    <dbReference type="NCBI Taxonomy" id="155974"/>
    <lineage>
        <taxon>Bacteria</taxon>
        <taxon>Bacillati</taxon>
        <taxon>Actinomycetota</taxon>
        <taxon>Actinomycetes</taxon>
        <taxon>Pseudonocardiales</taxon>
        <taxon>Pseudonocardiaceae</taxon>
        <taxon>Actinokineospora</taxon>
    </lineage>
</organism>
<keyword evidence="2" id="KW-1185">Reference proteome</keyword>
<dbReference type="InterPro" id="IPR019587">
    <property type="entry name" value="Polyketide_cyclase/dehydratase"/>
</dbReference>
<dbReference type="Proteomes" id="UP000199051">
    <property type="component" value="Unassembled WGS sequence"/>
</dbReference>
<dbReference type="Gene3D" id="3.30.530.20">
    <property type="match status" value="1"/>
</dbReference>
<evidence type="ECO:0000313" key="1">
    <source>
        <dbReference type="EMBL" id="SES48705.1"/>
    </source>
</evidence>
<dbReference type="EMBL" id="FOGI01000021">
    <property type="protein sequence ID" value="SES48705.1"/>
    <property type="molecule type" value="Genomic_DNA"/>
</dbReference>
<dbReference type="AlphaFoldDB" id="A0A1H9XRD5"/>